<dbReference type="HOGENOM" id="CLU_008287_10_1_6"/>
<feature type="chain" id="PRO_5004536197" evidence="11">
    <location>
        <begin position="23"/>
        <end position="691"/>
    </location>
</feature>
<evidence type="ECO:0000256" key="7">
    <source>
        <dbReference type="ARBA" id="ARBA00023237"/>
    </source>
</evidence>
<dbReference type="GO" id="GO:0015344">
    <property type="term" value="F:siderophore uptake transmembrane transporter activity"/>
    <property type="evidence" value="ECO:0007669"/>
    <property type="project" value="TreeGrafter"/>
</dbReference>
<keyword evidence="11" id="KW-0732">Signal</keyword>
<dbReference type="KEGG" id="pre:PCA10_42510"/>
<accession>S6AUX7</accession>
<feature type="domain" description="TonB-dependent receptor plug" evidence="13">
    <location>
        <begin position="47"/>
        <end position="150"/>
    </location>
</feature>
<evidence type="ECO:0000259" key="12">
    <source>
        <dbReference type="Pfam" id="PF00593"/>
    </source>
</evidence>
<dbReference type="OrthoDB" id="9795928at2"/>
<evidence type="ECO:0000256" key="2">
    <source>
        <dbReference type="ARBA" id="ARBA00022448"/>
    </source>
</evidence>
<dbReference type="AlphaFoldDB" id="S6AUX7"/>
<sequence>MKKVRHSIALAFALAPGAVALGAEPGESLELEPNVVSASALAHSPGEMTSPARVLQGNELTLRRESTLGETLNGLPGVSSSSFGAGASRPVIRGLDGARVRVLSDGVDTLDASTISPDHAISLEPLLIERIEVLRGPATLLYGGGAIGGVVNLIDRKVPTHIPEKGFEGEAELSANSVANGGAGAFGLTAGAGQFAVRVEGVKRQDDEYRIPGTEGDPRSSKQVGSYNDTDTATLGGSWIGERGHLGLAYTQQRNRYGLLAHQHADCHTHDPRDWHCVGEDEEGHDHGHEDEHEDEHAHAHDHGGGVPYIDMKQRRWDLRGDYSEPLPGFELGRLRIGHSNYEHDEVEGGVTATTFRNDATDARLELTHAPLFGWRGVLGGQTLRRDFQALGEEAYVPPTLTRNHGLFILEEYHLGDWRYELGLRHEWQDIDADGQRGTRHSGTSASAGAVWNFAPEYALGLTLSRSQRLPTAEELYANGPHAATRTVELGDPGLDEETSHNVELSLHKHAGRARFSFSLYRNQVDDFIYAADTGRDIGGGIREIQYSQADAVLTGAEGEASYQLTEATRLGVFGDHVRGKLRDGGDLPRIPADRLGMRLDQRLAPALDGQLEFYRVQRQDRTAAFENDTGGYNMLGASLIYGGQLESTDYQLYLKGNNLLDARGRNHSSFIKDEVVLPGRNLTLGIRLAF</sequence>
<dbReference type="RefSeq" id="WP_016494116.1">
    <property type="nucleotide sequence ID" value="NC_021499.1"/>
</dbReference>
<comment type="similarity">
    <text evidence="8 9">Belongs to the TonB-dependent receptor family.</text>
</comment>
<feature type="signal peptide" evidence="11">
    <location>
        <begin position="1"/>
        <end position="22"/>
    </location>
</feature>
<comment type="subcellular location">
    <subcellularLocation>
        <location evidence="1 8">Cell outer membrane</location>
        <topology evidence="1 8">Multi-pass membrane protein</topology>
    </subcellularLocation>
</comment>
<keyword evidence="4 8" id="KW-0812">Transmembrane</keyword>
<feature type="compositionally biased region" description="Basic and acidic residues" evidence="10">
    <location>
        <begin position="206"/>
        <end position="220"/>
    </location>
</feature>
<dbReference type="InterPro" id="IPR000531">
    <property type="entry name" value="Beta-barrel_TonB"/>
</dbReference>
<feature type="domain" description="TonB-dependent receptor-like beta-barrel" evidence="12">
    <location>
        <begin position="314"/>
        <end position="660"/>
    </location>
</feature>
<name>S6AUX7_METRE</name>
<evidence type="ECO:0000313" key="14">
    <source>
        <dbReference type="EMBL" id="BAN49983.1"/>
    </source>
</evidence>
<keyword evidence="2 8" id="KW-0813">Transport</keyword>
<keyword evidence="5 9" id="KW-0798">TonB box</keyword>
<dbReference type="Gene3D" id="2.170.130.10">
    <property type="entry name" value="TonB-dependent receptor, plug domain"/>
    <property type="match status" value="1"/>
</dbReference>
<dbReference type="InterPro" id="IPR012910">
    <property type="entry name" value="Plug_dom"/>
</dbReference>
<feature type="compositionally biased region" description="Basic and acidic residues" evidence="10">
    <location>
        <begin position="278"/>
        <end position="304"/>
    </location>
</feature>
<feature type="region of interest" description="Disordered" evidence="10">
    <location>
        <begin position="206"/>
        <end position="229"/>
    </location>
</feature>
<dbReference type="PROSITE" id="PS52016">
    <property type="entry name" value="TONB_DEPENDENT_REC_3"/>
    <property type="match status" value="1"/>
</dbReference>
<dbReference type="InterPro" id="IPR036942">
    <property type="entry name" value="Beta-barrel_TonB_sf"/>
</dbReference>
<keyword evidence="14" id="KW-0675">Receptor</keyword>
<proteinExistence type="inferred from homology"/>
<evidence type="ECO:0000256" key="11">
    <source>
        <dbReference type="SAM" id="SignalP"/>
    </source>
</evidence>
<dbReference type="PANTHER" id="PTHR30069:SF40">
    <property type="entry name" value="TONB-DEPENDENT RECEPTOR NMB0964-RELATED"/>
    <property type="match status" value="1"/>
</dbReference>
<evidence type="ECO:0000256" key="10">
    <source>
        <dbReference type="SAM" id="MobiDB-lite"/>
    </source>
</evidence>
<organism evidence="14 15">
    <name type="scientific">Metapseudomonas resinovorans NBRC 106553</name>
    <dbReference type="NCBI Taxonomy" id="1245471"/>
    <lineage>
        <taxon>Bacteria</taxon>
        <taxon>Pseudomonadati</taxon>
        <taxon>Pseudomonadota</taxon>
        <taxon>Gammaproteobacteria</taxon>
        <taxon>Pseudomonadales</taxon>
        <taxon>Pseudomonadaceae</taxon>
        <taxon>Metapseudomonas</taxon>
    </lineage>
</organism>
<dbReference type="SUPFAM" id="SSF56935">
    <property type="entry name" value="Porins"/>
    <property type="match status" value="1"/>
</dbReference>
<keyword evidence="3 8" id="KW-1134">Transmembrane beta strand</keyword>
<dbReference type="InterPro" id="IPR039426">
    <property type="entry name" value="TonB-dep_rcpt-like"/>
</dbReference>
<evidence type="ECO:0000256" key="3">
    <source>
        <dbReference type="ARBA" id="ARBA00022452"/>
    </source>
</evidence>
<dbReference type="GO" id="GO:0009279">
    <property type="term" value="C:cell outer membrane"/>
    <property type="evidence" value="ECO:0007669"/>
    <property type="project" value="UniProtKB-SubCell"/>
</dbReference>
<dbReference type="PANTHER" id="PTHR30069">
    <property type="entry name" value="TONB-DEPENDENT OUTER MEMBRANE RECEPTOR"/>
    <property type="match status" value="1"/>
</dbReference>
<dbReference type="CDD" id="cd01347">
    <property type="entry name" value="ligand_gated_channel"/>
    <property type="match status" value="1"/>
</dbReference>
<dbReference type="STRING" id="1245471.PCA10_42510"/>
<evidence type="ECO:0000313" key="15">
    <source>
        <dbReference type="Proteomes" id="UP000015503"/>
    </source>
</evidence>
<dbReference type="PATRIC" id="fig|1245471.3.peg.4301"/>
<evidence type="ECO:0000256" key="9">
    <source>
        <dbReference type="RuleBase" id="RU003357"/>
    </source>
</evidence>
<dbReference type="InterPro" id="IPR037066">
    <property type="entry name" value="Plug_dom_sf"/>
</dbReference>
<dbReference type="Pfam" id="PF00593">
    <property type="entry name" value="TonB_dep_Rec_b-barrel"/>
    <property type="match status" value="1"/>
</dbReference>
<dbReference type="Pfam" id="PF07715">
    <property type="entry name" value="Plug"/>
    <property type="match status" value="1"/>
</dbReference>
<evidence type="ECO:0000259" key="13">
    <source>
        <dbReference type="Pfam" id="PF07715"/>
    </source>
</evidence>
<evidence type="ECO:0000256" key="4">
    <source>
        <dbReference type="ARBA" id="ARBA00022692"/>
    </source>
</evidence>
<gene>
    <name evidence="14" type="ORF">PCA10_42510</name>
</gene>
<dbReference type="Proteomes" id="UP000015503">
    <property type="component" value="Chromosome"/>
</dbReference>
<evidence type="ECO:0000256" key="8">
    <source>
        <dbReference type="PROSITE-ProRule" id="PRU01360"/>
    </source>
</evidence>
<evidence type="ECO:0000256" key="5">
    <source>
        <dbReference type="ARBA" id="ARBA00023077"/>
    </source>
</evidence>
<keyword evidence="6 8" id="KW-0472">Membrane</keyword>
<reference evidence="14 15" key="1">
    <citation type="journal article" date="2013" name="Genome Announc.">
        <title>Complete Genome Sequence of the Carbazole Degrader Pseudomonas resinovorans Strain CA10 (NBRC 106553).</title>
        <authorList>
            <person name="Shintani M."/>
            <person name="Hosoyama A."/>
            <person name="Ohji S."/>
            <person name="Tsuchikane K."/>
            <person name="Takarada H."/>
            <person name="Yamazoe A."/>
            <person name="Fujita N."/>
            <person name="Nojiri H."/>
        </authorList>
    </citation>
    <scope>NUCLEOTIDE SEQUENCE [LARGE SCALE GENOMIC DNA]</scope>
    <source>
        <strain evidence="14 15">NBRC 106553</strain>
    </source>
</reference>
<feature type="region of interest" description="Disordered" evidence="10">
    <location>
        <begin position="278"/>
        <end position="307"/>
    </location>
</feature>
<keyword evidence="15" id="KW-1185">Reference proteome</keyword>
<dbReference type="EMBL" id="AP013068">
    <property type="protein sequence ID" value="BAN49983.1"/>
    <property type="molecule type" value="Genomic_DNA"/>
</dbReference>
<protein>
    <submittedName>
        <fullName evidence="14">Putative TonB-dependent receptor</fullName>
    </submittedName>
</protein>
<dbReference type="Gene3D" id="2.40.170.20">
    <property type="entry name" value="TonB-dependent receptor, beta-barrel domain"/>
    <property type="match status" value="1"/>
</dbReference>
<dbReference type="GO" id="GO:0044718">
    <property type="term" value="P:siderophore transmembrane transport"/>
    <property type="evidence" value="ECO:0007669"/>
    <property type="project" value="TreeGrafter"/>
</dbReference>
<evidence type="ECO:0000256" key="6">
    <source>
        <dbReference type="ARBA" id="ARBA00023136"/>
    </source>
</evidence>
<dbReference type="eggNOG" id="COG4771">
    <property type="taxonomic scope" value="Bacteria"/>
</dbReference>
<keyword evidence="7 8" id="KW-0998">Cell outer membrane</keyword>
<evidence type="ECO:0000256" key="1">
    <source>
        <dbReference type="ARBA" id="ARBA00004571"/>
    </source>
</evidence>